<dbReference type="Pfam" id="PF25137">
    <property type="entry name" value="ADH_Fe_C"/>
    <property type="match status" value="1"/>
</dbReference>
<dbReference type="CDD" id="cd08551">
    <property type="entry name" value="Fe-ADH"/>
    <property type="match status" value="1"/>
</dbReference>
<feature type="domain" description="Fe-containing alcohol dehydrogenase-like C-terminal" evidence="1">
    <location>
        <begin position="24"/>
        <end position="125"/>
    </location>
</feature>
<dbReference type="InterPro" id="IPR018211">
    <property type="entry name" value="ADH_Fe_CS"/>
</dbReference>
<reference evidence="2" key="1">
    <citation type="journal article" date="2014" name="Front. Microbiol.">
        <title>High frequency of phylogenetically diverse reductive dehalogenase-homologous genes in deep subseafloor sedimentary metagenomes.</title>
        <authorList>
            <person name="Kawai M."/>
            <person name="Futagami T."/>
            <person name="Toyoda A."/>
            <person name="Takaki Y."/>
            <person name="Nishi S."/>
            <person name="Hori S."/>
            <person name="Arai W."/>
            <person name="Tsubouchi T."/>
            <person name="Morono Y."/>
            <person name="Uchiyama I."/>
            <person name="Ito T."/>
            <person name="Fujiyama A."/>
            <person name="Inagaki F."/>
            <person name="Takami H."/>
        </authorList>
    </citation>
    <scope>NUCLEOTIDE SEQUENCE</scope>
    <source>
        <strain evidence="2">Expedition CK06-06</strain>
    </source>
</reference>
<dbReference type="PROSITE" id="PS00913">
    <property type="entry name" value="ADH_IRON_1"/>
    <property type="match status" value="1"/>
</dbReference>
<gene>
    <name evidence="2" type="ORF">S06H3_64113</name>
</gene>
<protein>
    <recommendedName>
        <fullName evidence="1">Fe-containing alcohol dehydrogenase-like C-terminal domain-containing protein</fullName>
    </recommendedName>
</protein>
<dbReference type="PANTHER" id="PTHR11496">
    <property type="entry name" value="ALCOHOL DEHYDROGENASE"/>
    <property type="match status" value="1"/>
</dbReference>
<accession>X1R3Z9</accession>
<dbReference type="GO" id="GO:0004022">
    <property type="term" value="F:alcohol dehydrogenase (NAD+) activity"/>
    <property type="evidence" value="ECO:0007669"/>
    <property type="project" value="TreeGrafter"/>
</dbReference>
<feature type="non-terminal residue" evidence="2">
    <location>
        <position position="125"/>
    </location>
</feature>
<organism evidence="2">
    <name type="scientific">marine sediment metagenome</name>
    <dbReference type="NCBI Taxonomy" id="412755"/>
    <lineage>
        <taxon>unclassified sequences</taxon>
        <taxon>metagenomes</taxon>
        <taxon>ecological metagenomes</taxon>
    </lineage>
</organism>
<sequence>GPGMLPKVALVDPALTKGLPSNLTAGTGMDALSHAVESYLSTGSIPPSDALALHAIRLIAENLPLAVANGENMEARTNMALASFEANLAASNTGCGAVHSLGHQLTTDFGVHHGISMGIMMPYVM</sequence>
<dbReference type="Gene3D" id="1.20.1090.10">
    <property type="entry name" value="Dehydroquinate synthase-like - alpha domain"/>
    <property type="match status" value="1"/>
</dbReference>
<dbReference type="PANTHER" id="PTHR11496:SF102">
    <property type="entry name" value="ALCOHOL DEHYDROGENASE 4"/>
    <property type="match status" value="1"/>
</dbReference>
<evidence type="ECO:0000259" key="1">
    <source>
        <dbReference type="Pfam" id="PF25137"/>
    </source>
</evidence>
<dbReference type="SUPFAM" id="SSF56796">
    <property type="entry name" value="Dehydroquinate synthase-like"/>
    <property type="match status" value="1"/>
</dbReference>
<comment type="caution">
    <text evidence="2">The sequence shown here is derived from an EMBL/GenBank/DDBJ whole genome shotgun (WGS) entry which is preliminary data.</text>
</comment>
<evidence type="ECO:0000313" key="2">
    <source>
        <dbReference type="EMBL" id="GAI50319.1"/>
    </source>
</evidence>
<dbReference type="InterPro" id="IPR056798">
    <property type="entry name" value="ADH_Fe_C"/>
</dbReference>
<dbReference type="InterPro" id="IPR039697">
    <property type="entry name" value="Alcohol_dehydrogenase_Fe"/>
</dbReference>
<dbReference type="GO" id="GO:0046872">
    <property type="term" value="F:metal ion binding"/>
    <property type="evidence" value="ECO:0007669"/>
    <property type="project" value="InterPro"/>
</dbReference>
<feature type="non-terminal residue" evidence="2">
    <location>
        <position position="1"/>
    </location>
</feature>
<dbReference type="AlphaFoldDB" id="X1R3Z9"/>
<dbReference type="EMBL" id="BARV01042719">
    <property type="protein sequence ID" value="GAI50319.1"/>
    <property type="molecule type" value="Genomic_DNA"/>
</dbReference>
<name>X1R3Z9_9ZZZZ</name>
<proteinExistence type="predicted"/>